<reference evidence="18 19" key="1">
    <citation type="submission" date="2016-01" db="EMBL/GenBank/DDBJ databases">
        <title>The new phylogeny of the genus Mycobacterium.</title>
        <authorList>
            <person name="Tarcisio F."/>
            <person name="Conor M."/>
            <person name="Antonella G."/>
            <person name="Elisabetta G."/>
            <person name="Giulia F.S."/>
            <person name="Sara T."/>
            <person name="Anna F."/>
            <person name="Clotilde B."/>
            <person name="Roberto B."/>
            <person name="Veronica D.S."/>
            <person name="Fabio R."/>
            <person name="Monica P."/>
            <person name="Olivier J."/>
            <person name="Enrico T."/>
            <person name="Nicola S."/>
        </authorList>
    </citation>
    <scope>NUCLEOTIDE SEQUENCE [LARGE SCALE GENOMIC DNA]</scope>
    <source>
        <strain evidence="18 19">DSM 44164</strain>
    </source>
</reference>
<evidence type="ECO:0000256" key="16">
    <source>
        <dbReference type="SAM" id="Phobius"/>
    </source>
</evidence>
<keyword evidence="5" id="KW-0597">Phosphoprotein</keyword>
<dbReference type="Gene3D" id="1.10.510.10">
    <property type="entry name" value="Transferase(Phosphotransferase) domain 1"/>
    <property type="match status" value="1"/>
</dbReference>
<keyword evidence="7 16" id="KW-0812">Transmembrane</keyword>
<comment type="catalytic activity">
    <reaction evidence="13">
        <text>L-threonyl-[protein] + ATP = O-phospho-L-threonyl-[protein] + ADP + H(+)</text>
        <dbReference type="Rhea" id="RHEA:46608"/>
        <dbReference type="Rhea" id="RHEA-COMP:11060"/>
        <dbReference type="Rhea" id="RHEA-COMP:11605"/>
        <dbReference type="ChEBI" id="CHEBI:15378"/>
        <dbReference type="ChEBI" id="CHEBI:30013"/>
        <dbReference type="ChEBI" id="CHEBI:30616"/>
        <dbReference type="ChEBI" id="CHEBI:61977"/>
        <dbReference type="ChEBI" id="CHEBI:456216"/>
        <dbReference type="EC" id="2.7.11.1"/>
    </reaction>
</comment>
<dbReference type="FunFam" id="3.30.200.20:FF:000035">
    <property type="entry name" value="Serine/threonine protein kinase Stk1"/>
    <property type="match status" value="1"/>
</dbReference>
<gene>
    <name evidence="18" type="ORF">AWC18_14385</name>
</gene>
<evidence type="ECO:0000256" key="15">
    <source>
        <dbReference type="SAM" id="MobiDB-lite"/>
    </source>
</evidence>
<proteinExistence type="predicted"/>
<dbReference type="GO" id="GO:0005886">
    <property type="term" value="C:plasma membrane"/>
    <property type="evidence" value="ECO:0007669"/>
    <property type="project" value="UniProtKB-SubCell"/>
</dbReference>
<evidence type="ECO:0000256" key="7">
    <source>
        <dbReference type="ARBA" id="ARBA00022692"/>
    </source>
</evidence>
<feature type="region of interest" description="Disordered" evidence="15">
    <location>
        <begin position="274"/>
        <end position="334"/>
    </location>
</feature>
<keyword evidence="12 16" id="KW-0472">Membrane</keyword>
<keyword evidence="9 18" id="KW-0418">Kinase</keyword>
<dbReference type="STRING" id="1782.AWC18_14385"/>
<evidence type="ECO:0000313" key="18">
    <source>
        <dbReference type="EMBL" id="ORW19338.1"/>
    </source>
</evidence>
<feature type="transmembrane region" description="Helical" evidence="16">
    <location>
        <begin position="341"/>
        <end position="362"/>
    </location>
</feature>
<comment type="catalytic activity">
    <reaction evidence="14">
        <text>L-seryl-[protein] + ATP = O-phospho-L-seryl-[protein] + ADP + H(+)</text>
        <dbReference type="Rhea" id="RHEA:17989"/>
        <dbReference type="Rhea" id="RHEA-COMP:9863"/>
        <dbReference type="Rhea" id="RHEA-COMP:11604"/>
        <dbReference type="ChEBI" id="CHEBI:15378"/>
        <dbReference type="ChEBI" id="CHEBI:29999"/>
        <dbReference type="ChEBI" id="CHEBI:30616"/>
        <dbReference type="ChEBI" id="CHEBI:83421"/>
        <dbReference type="ChEBI" id="CHEBI:456216"/>
        <dbReference type="EC" id="2.7.11.1"/>
    </reaction>
</comment>
<keyword evidence="4 18" id="KW-0723">Serine/threonine-protein kinase</keyword>
<sequence>MSPQVGAALAGRYRLQRLIATGGMGQVWEAVDNRLGRRVAVKVLKPEFSSDPEFIERFRAEARNTAMLNHPGIASVHDYGETELDGEGRTAFLVMELVNGEPLNSVLKRTGRLSLRHALDMLEQTGRALQVAHSTGLVHRDVKPGNIMITPTGQVKITDFGIAKAVDAAPVTQTGMVMGTAQYIAPEQALGQDATAASDVYSLGVVGYEVLSGRRPFTGDGALTVAMKHIKEPPPPLPAELPPNVRELIEITLAKNPSMRYRSGGPFADSVAAVRSGRRPTRPSQALPAGRAAPSAIPSGVTATRAAAPVSARATAARRARPSGNHRTPPPRRTFTAGQRALLWAAGVLGTLAIIIAVLIVVNAKSPGGSLAPATVTDTGAPLTSSPAPEPSEPPPAHSSGWTWQRTSP</sequence>
<dbReference type="PANTHER" id="PTHR43289">
    <property type="entry name" value="MITOGEN-ACTIVATED PROTEIN KINASE KINASE KINASE 20-RELATED"/>
    <property type="match status" value="1"/>
</dbReference>
<dbReference type="EC" id="2.7.11.1" evidence="2"/>
<dbReference type="PANTHER" id="PTHR43289:SF6">
    <property type="entry name" value="SERINE_THREONINE-PROTEIN KINASE NEKL-3"/>
    <property type="match status" value="1"/>
</dbReference>
<dbReference type="GO" id="GO:0005524">
    <property type="term" value="F:ATP binding"/>
    <property type="evidence" value="ECO:0007669"/>
    <property type="project" value="UniProtKB-KW"/>
</dbReference>
<evidence type="ECO:0000256" key="4">
    <source>
        <dbReference type="ARBA" id="ARBA00022527"/>
    </source>
</evidence>
<evidence type="ECO:0000256" key="6">
    <source>
        <dbReference type="ARBA" id="ARBA00022679"/>
    </source>
</evidence>
<evidence type="ECO:0000313" key="19">
    <source>
        <dbReference type="Proteomes" id="UP000193108"/>
    </source>
</evidence>
<feature type="compositionally biased region" description="Low complexity" evidence="15">
    <location>
        <begin position="301"/>
        <end position="315"/>
    </location>
</feature>
<evidence type="ECO:0000256" key="10">
    <source>
        <dbReference type="ARBA" id="ARBA00022840"/>
    </source>
</evidence>
<feature type="compositionally biased region" description="Pro residues" evidence="15">
    <location>
        <begin position="388"/>
        <end position="397"/>
    </location>
</feature>
<dbReference type="AlphaFoldDB" id="A0A1X1Z7V3"/>
<evidence type="ECO:0000256" key="2">
    <source>
        <dbReference type="ARBA" id="ARBA00012513"/>
    </source>
</evidence>
<dbReference type="Gene3D" id="3.30.200.20">
    <property type="entry name" value="Phosphorylase Kinase, domain 1"/>
    <property type="match status" value="1"/>
</dbReference>
<dbReference type="SUPFAM" id="SSF56112">
    <property type="entry name" value="Protein kinase-like (PK-like)"/>
    <property type="match status" value="1"/>
</dbReference>
<accession>A0A1X1Z7V3</accession>
<evidence type="ECO:0000256" key="3">
    <source>
        <dbReference type="ARBA" id="ARBA00022475"/>
    </source>
</evidence>
<evidence type="ECO:0000256" key="9">
    <source>
        <dbReference type="ARBA" id="ARBA00022777"/>
    </source>
</evidence>
<dbReference type="InterPro" id="IPR008271">
    <property type="entry name" value="Ser/Thr_kinase_AS"/>
</dbReference>
<dbReference type="FunFam" id="1.10.510.10:FF:000021">
    <property type="entry name" value="Serine/threonine protein kinase"/>
    <property type="match status" value="1"/>
</dbReference>
<evidence type="ECO:0000256" key="13">
    <source>
        <dbReference type="ARBA" id="ARBA00047899"/>
    </source>
</evidence>
<evidence type="ECO:0000256" key="5">
    <source>
        <dbReference type="ARBA" id="ARBA00022553"/>
    </source>
</evidence>
<keyword evidence="6" id="KW-0808">Transferase</keyword>
<keyword evidence="8" id="KW-0547">Nucleotide-binding</keyword>
<name>A0A1X1Z7V3_MYCNO</name>
<evidence type="ECO:0000256" key="12">
    <source>
        <dbReference type="ARBA" id="ARBA00023136"/>
    </source>
</evidence>
<evidence type="ECO:0000256" key="14">
    <source>
        <dbReference type="ARBA" id="ARBA00048679"/>
    </source>
</evidence>
<organism evidence="18 19">
    <name type="scientific">Mycolicibacter nonchromogenicus</name>
    <name type="common">Mycobacterium nonchromogenicum</name>
    <dbReference type="NCBI Taxonomy" id="1782"/>
    <lineage>
        <taxon>Bacteria</taxon>
        <taxon>Bacillati</taxon>
        <taxon>Actinomycetota</taxon>
        <taxon>Actinomycetes</taxon>
        <taxon>Mycobacteriales</taxon>
        <taxon>Mycobacteriaceae</taxon>
        <taxon>Mycolicibacter</taxon>
    </lineage>
</organism>
<evidence type="ECO:0000259" key="17">
    <source>
        <dbReference type="PROSITE" id="PS50011"/>
    </source>
</evidence>
<dbReference type="RefSeq" id="WP_064998817.1">
    <property type="nucleotide sequence ID" value="NZ_LQPI01000050.1"/>
</dbReference>
<keyword evidence="10" id="KW-0067">ATP-binding</keyword>
<feature type="domain" description="Protein kinase" evidence="17">
    <location>
        <begin position="13"/>
        <end position="272"/>
    </location>
</feature>
<dbReference type="GO" id="GO:0004674">
    <property type="term" value="F:protein serine/threonine kinase activity"/>
    <property type="evidence" value="ECO:0007669"/>
    <property type="project" value="UniProtKB-KW"/>
</dbReference>
<dbReference type="InterPro" id="IPR011009">
    <property type="entry name" value="Kinase-like_dom_sf"/>
</dbReference>
<dbReference type="PROSITE" id="PS50011">
    <property type="entry name" value="PROTEIN_KINASE_DOM"/>
    <property type="match status" value="1"/>
</dbReference>
<dbReference type="Pfam" id="PF00069">
    <property type="entry name" value="Pkinase"/>
    <property type="match status" value="1"/>
</dbReference>
<dbReference type="EMBL" id="LQPI01000050">
    <property type="protein sequence ID" value="ORW19338.1"/>
    <property type="molecule type" value="Genomic_DNA"/>
</dbReference>
<evidence type="ECO:0000256" key="8">
    <source>
        <dbReference type="ARBA" id="ARBA00022741"/>
    </source>
</evidence>
<keyword evidence="3" id="KW-1003">Cell membrane</keyword>
<protein>
    <recommendedName>
        <fullName evidence="2">non-specific serine/threonine protein kinase</fullName>
        <ecNumber evidence="2">2.7.11.1</ecNumber>
    </recommendedName>
</protein>
<comment type="subcellular location">
    <subcellularLocation>
        <location evidence="1">Cell membrane</location>
        <topology evidence="1">Single-pass membrane protein</topology>
    </subcellularLocation>
</comment>
<dbReference type="Proteomes" id="UP000193108">
    <property type="component" value="Unassembled WGS sequence"/>
</dbReference>
<dbReference type="InterPro" id="IPR000719">
    <property type="entry name" value="Prot_kinase_dom"/>
</dbReference>
<evidence type="ECO:0000256" key="1">
    <source>
        <dbReference type="ARBA" id="ARBA00004162"/>
    </source>
</evidence>
<dbReference type="SMART" id="SM00220">
    <property type="entry name" value="S_TKc"/>
    <property type="match status" value="1"/>
</dbReference>
<comment type="caution">
    <text evidence="18">The sequence shown here is derived from an EMBL/GenBank/DDBJ whole genome shotgun (WGS) entry which is preliminary data.</text>
</comment>
<evidence type="ECO:0000256" key="11">
    <source>
        <dbReference type="ARBA" id="ARBA00022989"/>
    </source>
</evidence>
<keyword evidence="19" id="KW-1185">Reference proteome</keyword>
<dbReference type="PROSITE" id="PS00108">
    <property type="entry name" value="PROTEIN_KINASE_ST"/>
    <property type="match status" value="1"/>
</dbReference>
<dbReference type="GO" id="GO:0045717">
    <property type="term" value="P:negative regulation of fatty acid biosynthetic process"/>
    <property type="evidence" value="ECO:0007669"/>
    <property type="project" value="UniProtKB-ARBA"/>
</dbReference>
<keyword evidence="11 16" id="KW-1133">Transmembrane helix</keyword>
<dbReference type="CDD" id="cd14014">
    <property type="entry name" value="STKc_PknB_like"/>
    <property type="match status" value="1"/>
</dbReference>
<feature type="region of interest" description="Disordered" evidence="15">
    <location>
        <begin position="372"/>
        <end position="409"/>
    </location>
</feature>